<dbReference type="InterPro" id="IPR047590">
    <property type="entry name" value="FtsX_proteobact-type"/>
</dbReference>
<name>A0ABV8MUZ5_9NEIS</name>
<proteinExistence type="inferred from homology"/>
<sequence>MKQWLLLHRMALARTVKLLGQAPFATFVNLLVIGVAVALPLGLYTVVANLGKLTDKLPVRPQLTVFLHTHASPDDIARLKKQLEGSPQVARARFVDKAEALKALEQSSGIAELLAGLEGNPLPDAFAVELKDNDPARLTTLAEQVRTDPAVETVQLDADWARRLQALVALGQEATLVVAALFGAGLLLVTANLIRMQILTRREEIEVARLMGATDGFIRRPFLYFAATQGILGSLIGLAMVALAVERLAHPVAELARLYNDRFELTLPPANILAMALLTVTLVSLAGASLSVRRHLQAIDP</sequence>
<evidence type="ECO:0000256" key="11">
    <source>
        <dbReference type="ARBA" id="ARBA00023306"/>
    </source>
</evidence>
<feature type="transmembrane region" description="Helical" evidence="13">
    <location>
        <begin position="272"/>
        <end position="292"/>
    </location>
</feature>
<evidence type="ECO:0000256" key="12">
    <source>
        <dbReference type="PIRNR" id="PIRNR003097"/>
    </source>
</evidence>
<evidence type="ECO:0000256" key="7">
    <source>
        <dbReference type="ARBA" id="ARBA00022618"/>
    </source>
</evidence>
<evidence type="ECO:0000313" key="16">
    <source>
        <dbReference type="EMBL" id="MFC4160928.1"/>
    </source>
</evidence>
<evidence type="ECO:0000259" key="15">
    <source>
        <dbReference type="Pfam" id="PF18075"/>
    </source>
</evidence>
<feature type="transmembrane region" description="Helical" evidence="13">
    <location>
        <begin position="24"/>
        <end position="47"/>
    </location>
</feature>
<keyword evidence="5 12" id="KW-1003">Cell membrane</keyword>
<accession>A0ABV8MUZ5</accession>
<keyword evidence="8 13" id="KW-0812">Transmembrane</keyword>
<keyword evidence="11 12" id="KW-0131">Cell cycle</keyword>
<dbReference type="NCBIfam" id="TIGR00439">
    <property type="entry name" value="FtsX_Gneg"/>
    <property type="match status" value="1"/>
</dbReference>
<feature type="transmembrane region" description="Helical" evidence="13">
    <location>
        <begin position="174"/>
        <end position="194"/>
    </location>
</feature>
<dbReference type="EMBL" id="JBHSBU010000001">
    <property type="protein sequence ID" value="MFC4160928.1"/>
    <property type="molecule type" value="Genomic_DNA"/>
</dbReference>
<evidence type="ECO:0000256" key="9">
    <source>
        <dbReference type="ARBA" id="ARBA00022989"/>
    </source>
</evidence>
<dbReference type="PANTHER" id="PTHR47755:SF1">
    <property type="entry name" value="CELL DIVISION PROTEIN FTSX"/>
    <property type="match status" value="1"/>
</dbReference>
<feature type="transmembrane region" description="Helical" evidence="13">
    <location>
        <begin position="222"/>
        <end position="245"/>
    </location>
</feature>
<dbReference type="Proteomes" id="UP001595791">
    <property type="component" value="Unassembled WGS sequence"/>
</dbReference>
<keyword evidence="10 12" id="KW-0472">Membrane</keyword>
<keyword evidence="9 13" id="KW-1133">Transmembrane helix</keyword>
<protein>
    <recommendedName>
        <fullName evidence="4 12">Cell division protein FtsX</fullName>
    </recommendedName>
</protein>
<comment type="function">
    <text evidence="12">Part of the ABC transporter FtsEX involved in cellular division.</text>
</comment>
<comment type="subcellular location">
    <subcellularLocation>
        <location evidence="1">Cell inner membrane</location>
        <topology evidence="1">Multi-pass membrane protein</topology>
    </subcellularLocation>
</comment>
<gene>
    <name evidence="16" type="primary">ftsX</name>
    <name evidence="16" type="ORF">ACFOW7_16435</name>
</gene>
<dbReference type="PIRSF" id="PIRSF003097">
    <property type="entry name" value="FtsX"/>
    <property type="match status" value="1"/>
</dbReference>
<evidence type="ECO:0000259" key="14">
    <source>
        <dbReference type="Pfam" id="PF02687"/>
    </source>
</evidence>
<dbReference type="InterPro" id="IPR040690">
    <property type="entry name" value="FtsX_ECD"/>
</dbReference>
<organism evidence="16 17">
    <name type="scientific">Chitinimonas lacunae</name>
    <dbReference type="NCBI Taxonomy" id="1963018"/>
    <lineage>
        <taxon>Bacteria</taxon>
        <taxon>Pseudomonadati</taxon>
        <taxon>Pseudomonadota</taxon>
        <taxon>Betaproteobacteria</taxon>
        <taxon>Neisseriales</taxon>
        <taxon>Chitinibacteraceae</taxon>
        <taxon>Chitinimonas</taxon>
    </lineage>
</organism>
<dbReference type="PANTHER" id="PTHR47755">
    <property type="entry name" value="CELL DIVISION PROTEIN FTSX"/>
    <property type="match status" value="1"/>
</dbReference>
<dbReference type="InterPro" id="IPR003838">
    <property type="entry name" value="ABC3_permease_C"/>
</dbReference>
<evidence type="ECO:0000256" key="3">
    <source>
        <dbReference type="ARBA" id="ARBA00011160"/>
    </source>
</evidence>
<evidence type="ECO:0000256" key="6">
    <source>
        <dbReference type="ARBA" id="ARBA00022519"/>
    </source>
</evidence>
<keyword evidence="7 12" id="KW-0132">Cell division</keyword>
<evidence type="ECO:0000256" key="1">
    <source>
        <dbReference type="ARBA" id="ARBA00004429"/>
    </source>
</evidence>
<dbReference type="InterPro" id="IPR004513">
    <property type="entry name" value="FtsX"/>
</dbReference>
<dbReference type="Pfam" id="PF02687">
    <property type="entry name" value="FtsX"/>
    <property type="match status" value="1"/>
</dbReference>
<evidence type="ECO:0000256" key="8">
    <source>
        <dbReference type="ARBA" id="ARBA00022692"/>
    </source>
</evidence>
<dbReference type="Gene3D" id="3.30.70.3040">
    <property type="match status" value="1"/>
</dbReference>
<dbReference type="RefSeq" id="WP_378166286.1">
    <property type="nucleotide sequence ID" value="NZ_JBHSBU010000001.1"/>
</dbReference>
<evidence type="ECO:0000256" key="4">
    <source>
        <dbReference type="ARBA" id="ARBA00021907"/>
    </source>
</evidence>
<comment type="similarity">
    <text evidence="2 12">Belongs to the ABC-4 integral membrane protein family. FtsX subfamily.</text>
</comment>
<evidence type="ECO:0000256" key="10">
    <source>
        <dbReference type="ARBA" id="ARBA00023136"/>
    </source>
</evidence>
<keyword evidence="6 12" id="KW-0997">Cell inner membrane</keyword>
<evidence type="ECO:0000256" key="5">
    <source>
        <dbReference type="ARBA" id="ARBA00022475"/>
    </source>
</evidence>
<comment type="caution">
    <text evidence="16">The sequence shown here is derived from an EMBL/GenBank/DDBJ whole genome shotgun (WGS) entry which is preliminary data.</text>
</comment>
<feature type="domain" description="FtsX extracellular" evidence="15">
    <location>
        <begin position="62"/>
        <end position="154"/>
    </location>
</feature>
<comment type="subunit">
    <text evidence="3">Forms a membrane-associated complex with FtsE.</text>
</comment>
<evidence type="ECO:0000256" key="2">
    <source>
        <dbReference type="ARBA" id="ARBA00007379"/>
    </source>
</evidence>
<dbReference type="Pfam" id="PF18075">
    <property type="entry name" value="FtsX_ECD"/>
    <property type="match status" value="1"/>
</dbReference>
<feature type="domain" description="ABC3 transporter permease C-terminal" evidence="14">
    <location>
        <begin position="177"/>
        <end position="292"/>
    </location>
</feature>
<evidence type="ECO:0000313" key="17">
    <source>
        <dbReference type="Proteomes" id="UP001595791"/>
    </source>
</evidence>
<reference evidence="17" key="1">
    <citation type="journal article" date="2019" name="Int. J. Syst. Evol. Microbiol.">
        <title>The Global Catalogue of Microorganisms (GCM) 10K type strain sequencing project: providing services to taxonomists for standard genome sequencing and annotation.</title>
        <authorList>
            <consortium name="The Broad Institute Genomics Platform"/>
            <consortium name="The Broad Institute Genome Sequencing Center for Infectious Disease"/>
            <person name="Wu L."/>
            <person name="Ma J."/>
        </authorList>
    </citation>
    <scope>NUCLEOTIDE SEQUENCE [LARGE SCALE GENOMIC DNA]</scope>
    <source>
        <strain evidence="17">LMG 29894</strain>
    </source>
</reference>
<evidence type="ECO:0000256" key="13">
    <source>
        <dbReference type="SAM" id="Phobius"/>
    </source>
</evidence>
<keyword evidence="17" id="KW-1185">Reference proteome</keyword>